<proteinExistence type="predicted"/>
<comment type="caution">
    <text evidence="3">The sequence shown here is derived from an EMBL/GenBank/DDBJ whole genome shotgun (WGS) entry which is preliminary data.</text>
</comment>
<protein>
    <submittedName>
        <fullName evidence="3">Flagellar biosynthesis protein FlhB</fullName>
    </submittedName>
</protein>
<dbReference type="Pfam" id="PF01312">
    <property type="entry name" value="Bac_export_2"/>
    <property type="match status" value="1"/>
</dbReference>
<feature type="transmembrane region" description="Helical" evidence="2">
    <location>
        <begin position="86"/>
        <end position="114"/>
    </location>
</feature>
<dbReference type="PANTHER" id="PTHR30531:SF12">
    <property type="entry name" value="FLAGELLAR BIOSYNTHETIC PROTEIN FLHB"/>
    <property type="match status" value="1"/>
</dbReference>
<sequence>MASEGGEKTEKPTERKRKESRKEGQVPRTQELGGWGSLMLVVLLLPMLLERESEALIDLFTQSTRAIAEPSVATALQLLGDGLMHVLIVLLVLGSGVLVVGVASALAQGGFYWATKAVKPTFSKLNPITGAKRVFGPQALWEGVKMLIKSTVVGVLVWVAIKALMPLIGGLVPISAMLHIVGDNAFSLIRNVAIAGLVMAGADYLMARRRIGKQTRMSKEEVKQEHKQTEGDPLLKGAIRSRQIAASRNRMLADVTNADVVMVNPTHVAVALRYDSERGAPKVVARGAGAIAARIREEADKARVPIVRDIPLARALHRSTQVGQEIPAELFAAVAQVLAFVINRRTHGQFGGEHRSPRKESELPAVPIAGRRRKPSTTPSAGR</sequence>
<dbReference type="EMBL" id="BAAALG010000017">
    <property type="protein sequence ID" value="GAA1114651.1"/>
    <property type="molecule type" value="Genomic_DNA"/>
</dbReference>
<keyword evidence="2" id="KW-1133">Transmembrane helix</keyword>
<evidence type="ECO:0000313" key="4">
    <source>
        <dbReference type="Proteomes" id="UP001501581"/>
    </source>
</evidence>
<dbReference type="Gene3D" id="3.40.1690.10">
    <property type="entry name" value="secretion proteins EscU"/>
    <property type="match status" value="1"/>
</dbReference>
<dbReference type="InterPro" id="IPR006135">
    <property type="entry name" value="T3SS_substrate_exporter"/>
</dbReference>
<feature type="transmembrane region" description="Helical" evidence="2">
    <location>
        <begin position="32"/>
        <end position="49"/>
    </location>
</feature>
<keyword evidence="3" id="KW-0966">Cell projection</keyword>
<evidence type="ECO:0000256" key="2">
    <source>
        <dbReference type="SAM" id="Phobius"/>
    </source>
</evidence>
<feature type="transmembrane region" description="Helical" evidence="2">
    <location>
        <begin position="155"/>
        <end position="182"/>
    </location>
</feature>
<keyword evidence="2" id="KW-0472">Membrane</keyword>
<dbReference type="Gene3D" id="6.10.250.2080">
    <property type="match status" value="1"/>
</dbReference>
<name>A0ABN1U368_9ACTN</name>
<keyword evidence="2" id="KW-0812">Transmembrane</keyword>
<dbReference type="SUPFAM" id="SSF160544">
    <property type="entry name" value="EscU C-terminal domain-like"/>
    <property type="match status" value="1"/>
</dbReference>
<organism evidence="3 4">
    <name type="scientific">Nocardioides dubius</name>
    <dbReference type="NCBI Taxonomy" id="317019"/>
    <lineage>
        <taxon>Bacteria</taxon>
        <taxon>Bacillati</taxon>
        <taxon>Actinomycetota</taxon>
        <taxon>Actinomycetes</taxon>
        <taxon>Propionibacteriales</taxon>
        <taxon>Nocardioidaceae</taxon>
        <taxon>Nocardioides</taxon>
    </lineage>
</organism>
<gene>
    <name evidence="3" type="primary">flhB</name>
    <name evidence="3" type="ORF">GCM10009668_41530</name>
</gene>
<dbReference type="PANTHER" id="PTHR30531">
    <property type="entry name" value="FLAGELLAR BIOSYNTHETIC PROTEIN FLHB"/>
    <property type="match status" value="1"/>
</dbReference>
<dbReference type="Proteomes" id="UP001501581">
    <property type="component" value="Unassembled WGS sequence"/>
</dbReference>
<accession>A0ABN1U368</accession>
<dbReference type="InterPro" id="IPR029025">
    <property type="entry name" value="T3SS_substrate_exporter_C"/>
</dbReference>
<keyword evidence="3" id="KW-0282">Flagellum</keyword>
<feature type="region of interest" description="Disordered" evidence="1">
    <location>
        <begin position="1"/>
        <end position="28"/>
    </location>
</feature>
<keyword evidence="3" id="KW-0969">Cilium</keyword>
<reference evidence="3 4" key="1">
    <citation type="journal article" date="2019" name="Int. J. Syst. Evol. Microbiol.">
        <title>The Global Catalogue of Microorganisms (GCM) 10K type strain sequencing project: providing services to taxonomists for standard genome sequencing and annotation.</title>
        <authorList>
            <consortium name="The Broad Institute Genomics Platform"/>
            <consortium name="The Broad Institute Genome Sequencing Center for Infectious Disease"/>
            <person name="Wu L."/>
            <person name="Ma J."/>
        </authorList>
    </citation>
    <scope>NUCLEOTIDE SEQUENCE [LARGE SCALE GENOMIC DNA]</scope>
    <source>
        <strain evidence="3 4">JCM 13008</strain>
    </source>
</reference>
<keyword evidence="4" id="KW-1185">Reference proteome</keyword>
<dbReference type="PRINTS" id="PR00950">
    <property type="entry name" value="TYPE3IMSPROT"/>
</dbReference>
<evidence type="ECO:0000313" key="3">
    <source>
        <dbReference type="EMBL" id="GAA1114651.1"/>
    </source>
</evidence>
<feature type="compositionally biased region" description="Basic and acidic residues" evidence="1">
    <location>
        <begin position="352"/>
        <end position="362"/>
    </location>
</feature>
<evidence type="ECO:0000256" key="1">
    <source>
        <dbReference type="SAM" id="MobiDB-lite"/>
    </source>
</evidence>
<feature type="compositionally biased region" description="Basic and acidic residues" evidence="1">
    <location>
        <begin position="1"/>
        <end position="25"/>
    </location>
</feature>
<dbReference type="RefSeq" id="WP_343996840.1">
    <property type="nucleotide sequence ID" value="NZ_BAAALG010000017.1"/>
</dbReference>
<feature type="transmembrane region" description="Helical" evidence="2">
    <location>
        <begin position="188"/>
        <end position="207"/>
    </location>
</feature>
<feature type="region of interest" description="Disordered" evidence="1">
    <location>
        <begin position="349"/>
        <end position="383"/>
    </location>
</feature>